<proteinExistence type="predicted"/>
<dbReference type="PROSITE" id="PS51257">
    <property type="entry name" value="PROKAR_LIPOPROTEIN"/>
    <property type="match status" value="1"/>
</dbReference>
<keyword evidence="1" id="KW-0732">Signal</keyword>
<sequence>MRIWKNVLLLLSLVGAGCSAVAADPVNLNINISGTVVANGSCTFNKGVSTTVEFAEVNFNAVDNGAVLTNNYRKSIPALMSCSGDSVGNAQMTLSSVGDNIINYEGNKLLSVRINNSNPGKELAIRLLVNGQPQDVNTPFAVDMLLQPALQAELVQVGSGEGLISGATINASATLIMEFI</sequence>
<keyword evidence="5" id="KW-1185">Reference proteome</keyword>
<dbReference type="EMBL" id="CP135253">
    <property type="protein sequence ID" value="WNS37160.1"/>
    <property type="molecule type" value="Genomic_DNA"/>
</dbReference>
<dbReference type="RefSeq" id="WP_265194828.1">
    <property type="nucleotide sequence ID" value="NZ_CP135253.1"/>
</dbReference>
<protein>
    <submittedName>
        <fullName evidence="3">Fimbrial protein</fullName>
    </submittedName>
</protein>
<dbReference type="InterPro" id="IPR036937">
    <property type="entry name" value="Adhesion_dom_fimbrial_sf"/>
</dbReference>
<evidence type="ECO:0000256" key="1">
    <source>
        <dbReference type="SAM" id="SignalP"/>
    </source>
</evidence>
<dbReference type="KEGG" id="echu:RQP59_19130"/>
<feature type="signal peptide" evidence="1">
    <location>
        <begin position="1"/>
        <end position="22"/>
    </location>
</feature>
<dbReference type="InterPro" id="IPR000259">
    <property type="entry name" value="Adhesion_dom_fimbrial"/>
</dbReference>
<gene>
    <name evidence="3" type="ORF">ACE3KR_13805</name>
    <name evidence="4" type="ORF">RQP59_19130</name>
</gene>
<name>A0AA96RQK8_9ENTR</name>
<reference evidence="3 5" key="2">
    <citation type="submission" date="2024-09" db="EMBL/GenBank/DDBJ databases">
        <title>Molecular characterization of Carbapenemase-producing Enterobacter cloacae Complex from Infections in Argentina.</title>
        <authorList>
            <person name="De Mendieta J.M."/>
            <person name="Gomez S."/>
        </authorList>
    </citation>
    <scope>NUCLEOTIDE SEQUENCE [LARGE SCALE GENOMIC DNA]</scope>
    <source>
        <strain evidence="3 5">M23267</strain>
    </source>
</reference>
<dbReference type="Proteomes" id="UP001577381">
    <property type="component" value="Unassembled WGS sequence"/>
</dbReference>
<evidence type="ECO:0000259" key="2">
    <source>
        <dbReference type="Pfam" id="PF00419"/>
    </source>
</evidence>
<feature type="domain" description="Fimbrial-type adhesion" evidence="2">
    <location>
        <begin position="30"/>
        <end position="179"/>
    </location>
</feature>
<dbReference type="Pfam" id="PF00419">
    <property type="entry name" value="Fimbrial"/>
    <property type="match status" value="1"/>
</dbReference>
<feature type="chain" id="PRO_5041647769" evidence="1">
    <location>
        <begin position="23"/>
        <end position="180"/>
    </location>
</feature>
<dbReference type="InterPro" id="IPR008966">
    <property type="entry name" value="Adhesion_dom_sf"/>
</dbReference>
<dbReference type="GO" id="GO:0009289">
    <property type="term" value="C:pilus"/>
    <property type="evidence" value="ECO:0007669"/>
    <property type="project" value="InterPro"/>
</dbReference>
<evidence type="ECO:0000313" key="3">
    <source>
        <dbReference type="EMBL" id="MFB4719957.1"/>
    </source>
</evidence>
<reference evidence="4" key="1">
    <citation type="submission" date="2023-09" db="EMBL/GenBank/DDBJ databases">
        <title>Coexistence of blaNDM-1 and blaKPC-2 in Enterobacter chuandaensis.</title>
        <authorList>
            <person name="Chen R."/>
        </authorList>
    </citation>
    <scope>NUCLEOTIDE SEQUENCE</scope>
    <source>
        <strain evidence="4">FAHZZU5885</strain>
    </source>
</reference>
<dbReference type="AlphaFoldDB" id="A0AA96RQK8"/>
<accession>A0AA96RQK8</accession>
<organism evidence="4">
    <name type="scientific">Enterobacter chuandaensis</name>
    <dbReference type="NCBI Taxonomy" id="2497875"/>
    <lineage>
        <taxon>Bacteria</taxon>
        <taxon>Pseudomonadati</taxon>
        <taxon>Pseudomonadota</taxon>
        <taxon>Gammaproteobacteria</taxon>
        <taxon>Enterobacterales</taxon>
        <taxon>Enterobacteriaceae</taxon>
        <taxon>Enterobacter</taxon>
        <taxon>Enterobacter cloacae complex</taxon>
    </lineage>
</organism>
<dbReference type="EMBL" id="JBHGSI010000003">
    <property type="protein sequence ID" value="MFB4719957.1"/>
    <property type="molecule type" value="Genomic_DNA"/>
</dbReference>
<dbReference type="SUPFAM" id="SSF49401">
    <property type="entry name" value="Bacterial adhesins"/>
    <property type="match status" value="1"/>
</dbReference>
<evidence type="ECO:0000313" key="4">
    <source>
        <dbReference type="EMBL" id="WNS37160.1"/>
    </source>
</evidence>
<dbReference type="Gene3D" id="2.60.40.1090">
    <property type="entry name" value="Fimbrial-type adhesion domain"/>
    <property type="match status" value="1"/>
</dbReference>
<dbReference type="GO" id="GO:0007155">
    <property type="term" value="P:cell adhesion"/>
    <property type="evidence" value="ECO:0007669"/>
    <property type="project" value="InterPro"/>
</dbReference>
<evidence type="ECO:0000313" key="5">
    <source>
        <dbReference type="Proteomes" id="UP001577381"/>
    </source>
</evidence>